<evidence type="ECO:0000256" key="3">
    <source>
        <dbReference type="PROSITE-ProRule" id="PRU00284"/>
    </source>
</evidence>
<reference evidence="6 7" key="1">
    <citation type="submission" date="2020-08" db="EMBL/GenBank/DDBJ databases">
        <title>Genomic Encyclopedia of Type Strains, Phase IV (KMG-IV): sequencing the most valuable type-strain genomes for metagenomic binning, comparative biology and taxonomic classification.</title>
        <authorList>
            <person name="Goeker M."/>
        </authorList>
    </citation>
    <scope>NUCLEOTIDE SEQUENCE [LARGE SCALE GENOMIC DNA]</scope>
    <source>
        <strain evidence="6 7">DSM 11590</strain>
    </source>
</reference>
<keyword evidence="7" id="KW-1185">Reference proteome</keyword>
<dbReference type="GO" id="GO:0007165">
    <property type="term" value="P:signal transduction"/>
    <property type="evidence" value="ECO:0007669"/>
    <property type="project" value="UniProtKB-KW"/>
</dbReference>
<comment type="caution">
    <text evidence="6">The sequence shown here is derived from an EMBL/GenBank/DDBJ whole genome shotgun (WGS) entry which is preliminary data.</text>
</comment>
<feature type="transmembrane region" description="Helical" evidence="4">
    <location>
        <begin position="119"/>
        <end position="139"/>
    </location>
</feature>
<feature type="transmembrane region" description="Helical" evidence="4">
    <location>
        <begin position="19"/>
        <end position="36"/>
    </location>
</feature>
<keyword evidence="4" id="KW-0472">Membrane</keyword>
<dbReference type="GO" id="GO:0016020">
    <property type="term" value="C:membrane"/>
    <property type="evidence" value="ECO:0007669"/>
    <property type="project" value="InterPro"/>
</dbReference>
<gene>
    <name evidence="6" type="ORF">FHS48_003186</name>
</gene>
<dbReference type="AlphaFoldDB" id="A0A7X0DN36"/>
<evidence type="ECO:0000313" key="7">
    <source>
        <dbReference type="Proteomes" id="UP000544872"/>
    </source>
</evidence>
<feature type="transmembrane region" description="Helical" evidence="4">
    <location>
        <begin position="71"/>
        <end position="90"/>
    </location>
</feature>
<keyword evidence="4" id="KW-0812">Transmembrane</keyword>
<evidence type="ECO:0000256" key="1">
    <source>
        <dbReference type="ARBA" id="ARBA00023224"/>
    </source>
</evidence>
<dbReference type="PROSITE" id="PS50111">
    <property type="entry name" value="CHEMOTAXIS_TRANSDUC_2"/>
    <property type="match status" value="1"/>
</dbReference>
<dbReference type="PANTHER" id="PTHR32089:SF112">
    <property type="entry name" value="LYSOZYME-LIKE PROTEIN-RELATED"/>
    <property type="match status" value="1"/>
</dbReference>
<dbReference type="GO" id="GO:0004888">
    <property type="term" value="F:transmembrane signaling receptor activity"/>
    <property type="evidence" value="ECO:0007669"/>
    <property type="project" value="InterPro"/>
</dbReference>
<evidence type="ECO:0000256" key="2">
    <source>
        <dbReference type="ARBA" id="ARBA00029447"/>
    </source>
</evidence>
<dbReference type="Gene3D" id="1.10.287.950">
    <property type="entry name" value="Methyl-accepting chemotaxis protein"/>
    <property type="match status" value="1"/>
</dbReference>
<keyword evidence="1 3" id="KW-0807">Transducer</keyword>
<accession>A0A7X0DN36</accession>
<comment type="similarity">
    <text evidence="2">Belongs to the methyl-accepting chemotaxis (MCP) protein family.</text>
</comment>
<dbReference type="SMART" id="SM00283">
    <property type="entry name" value="MA"/>
    <property type="match status" value="1"/>
</dbReference>
<dbReference type="EMBL" id="JACIIX010000013">
    <property type="protein sequence ID" value="MBB6211743.1"/>
    <property type="molecule type" value="Genomic_DNA"/>
</dbReference>
<proteinExistence type="inferred from homology"/>
<dbReference type="Proteomes" id="UP000544872">
    <property type="component" value="Unassembled WGS sequence"/>
</dbReference>
<keyword evidence="4" id="KW-1133">Transmembrane helix</keyword>
<dbReference type="InterPro" id="IPR004089">
    <property type="entry name" value="MCPsignal_dom"/>
</dbReference>
<dbReference type="InterPro" id="IPR004090">
    <property type="entry name" value="Chemotax_Me-accpt_rcpt"/>
</dbReference>
<dbReference type="Pfam" id="PF00015">
    <property type="entry name" value="MCPsignal"/>
    <property type="match status" value="1"/>
</dbReference>
<protein>
    <submittedName>
        <fullName evidence="6">Methyl-accepting chemotaxis protein</fullName>
    </submittedName>
</protein>
<dbReference type="SUPFAM" id="SSF58104">
    <property type="entry name" value="Methyl-accepting chemotaxis protein (MCP) signaling domain"/>
    <property type="match status" value="1"/>
</dbReference>
<feature type="transmembrane region" description="Helical" evidence="4">
    <location>
        <begin position="42"/>
        <end position="59"/>
    </location>
</feature>
<dbReference type="PANTHER" id="PTHR32089">
    <property type="entry name" value="METHYL-ACCEPTING CHEMOTAXIS PROTEIN MCPB"/>
    <property type="match status" value="1"/>
</dbReference>
<dbReference type="PRINTS" id="PR00260">
    <property type="entry name" value="CHEMTRNSDUCR"/>
</dbReference>
<dbReference type="GO" id="GO:0006935">
    <property type="term" value="P:chemotaxis"/>
    <property type="evidence" value="ECO:0007669"/>
    <property type="project" value="InterPro"/>
</dbReference>
<feature type="domain" description="Methyl-accepting transducer" evidence="5">
    <location>
        <begin position="240"/>
        <end position="469"/>
    </location>
</feature>
<evidence type="ECO:0000313" key="6">
    <source>
        <dbReference type="EMBL" id="MBB6211743.1"/>
    </source>
</evidence>
<name>A0A7X0DN36_NOVIT</name>
<evidence type="ECO:0000259" key="5">
    <source>
        <dbReference type="PROSITE" id="PS50111"/>
    </source>
</evidence>
<dbReference type="RefSeq" id="WP_184264771.1">
    <property type="nucleotide sequence ID" value="NZ_JACIIX010000013.1"/>
</dbReference>
<sequence>MSALDASELHALRQNLSRILFPVMWAHVAAAALLAWACDGPVATALAVSGAAALAGTVARRSDPVGLPFRLTSALIMAVLPVLFTALTAGTAWQDAARMYFFPLLAATAIWCDWRVTCLMVATSLSALTLGVTVFPGLLYPPQAGAGDVLVHALIMGFEAGLLMRLAHRVRQSFTAAACSVAQAQEALTRAEHHAGEVEAARRSHEVRGDLVSGIAREFDVAAEGLLGRVLQAVSGLETAARSMAGEADRTADCTRAVSVASDSASANVRNVAAAAEQMNASIRGVAEQISRAAAIAGQACGAAEQSTRTVTSLSRAVAEIGAVVRMITDIADRTNLLALNATIEAARAGDAGKGFAVVANEVKLLANQTARATGAIAAQIESVQDATGQAVQAMGDISRTIADISTISSAILETVEQQAAATTEIARQAEHAAGNTGAVAGTLGEVAASTAETGRTAGVVLTAAEDLSDVADTLRQTLSRFLGQLRTA</sequence>
<evidence type="ECO:0000256" key="4">
    <source>
        <dbReference type="SAM" id="Phobius"/>
    </source>
</evidence>
<organism evidence="6 7">
    <name type="scientific">Novispirillum itersonii</name>
    <name type="common">Aquaspirillum itersonii</name>
    <dbReference type="NCBI Taxonomy" id="189"/>
    <lineage>
        <taxon>Bacteria</taxon>
        <taxon>Pseudomonadati</taxon>
        <taxon>Pseudomonadota</taxon>
        <taxon>Alphaproteobacteria</taxon>
        <taxon>Rhodospirillales</taxon>
        <taxon>Novispirillaceae</taxon>
        <taxon>Novispirillum</taxon>
    </lineage>
</organism>